<comment type="catalytic activity">
    <reaction evidence="8">
        <text>adenosine + phosphate = alpha-D-ribose 1-phosphate + adenine</text>
        <dbReference type="Rhea" id="RHEA:27642"/>
        <dbReference type="ChEBI" id="CHEBI:16335"/>
        <dbReference type="ChEBI" id="CHEBI:16708"/>
        <dbReference type="ChEBI" id="CHEBI:43474"/>
        <dbReference type="ChEBI" id="CHEBI:57720"/>
        <dbReference type="EC" id="2.4.2.1"/>
    </reaction>
    <physiologicalReaction direction="left-to-right" evidence="8">
        <dbReference type="Rhea" id="RHEA:27643"/>
    </physiologicalReaction>
</comment>
<dbReference type="Gene3D" id="3.60.140.10">
    <property type="entry name" value="CNF1/YfiH-like putative cysteine hydrolases"/>
    <property type="match status" value="1"/>
</dbReference>
<accession>A0A2Z3J9Y2</accession>
<evidence type="ECO:0000256" key="6">
    <source>
        <dbReference type="ARBA" id="ARBA00022833"/>
    </source>
</evidence>
<dbReference type="InterPro" id="IPR003730">
    <property type="entry name" value="Cu_polyphenol_OxRdtase"/>
</dbReference>
<comment type="catalytic activity">
    <reaction evidence="1">
        <text>inosine + phosphate = alpha-D-ribose 1-phosphate + hypoxanthine</text>
        <dbReference type="Rhea" id="RHEA:27646"/>
        <dbReference type="ChEBI" id="CHEBI:17368"/>
        <dbReference type="ChEBI" id="CHEBI:17596"/>
        <dbReference type="ChEBI" id="CHEBI:43474"/>
        <dbReference type="ChEBI" id="CHEBI:57720"/>
        <dbReference type="EC" id="2.4.2.1"/>
    </reaction>
    <physiologicalReaction direction="left-to-right" evidence="1">
        <dbReference type="Rhea" id="RHEA:27647"/>
    </physiologicalReaction>
</comment>
<evidence type="ECO:0000313" key="11">
    <source>
        <dbReference type="EMBL" id="AWN21917.1"/>
    </source>
</evidence>
<dbReference type="InterPro" id="IPR011324">
    <property type="entry name" value="Cytotoxic_necrot_fac-like_cat"/>
</dbReference>
<sequence>MPLHTDVVMLHAPHLPAPHGFTTRFGGVSGGVYAAPGGGGLNLDDRAIGGVQDGPAQVAENRRRALAALGFAPDQLSLLSQVHGVDVVVARPGEIQTADAQVSDRPGVALGILTADCYPLLLCDAEAGVVGAAHAGWKGTLGRVAERTVNAMQRLGARPERIRAAVGPGISAERYAVGPEVPGQFEAAGLGSHLRSGQPDLVHLDLATANRQVLEEAGVPGGQIWLSGRCTFGADFYSHRRDAGRTGRMLALIGVRA</sequence>
<dbReference type="Proteomes" id="UP000245368">
    <property type="component" value="Chromosome"/>
</dbReference>
<evidence type="ECO:0000313" key="12">
    <source>
        <dbReference type="Proteomes" id="UP000245368"/>
    </source>
</evidence>
<keyword evidence="5" id="KW-0378">Hydrolase</keyword>
<comment type="similarity">
    <text evidence="2 10">Belongs to the purine nucleoside phosphorylase YfiH/LACC1 family.</text>
</comment>
<dbReference type="EMBL" id="CP029494">
    <property type="protein sequence ID" value="AWN21917.1"/>
    <property type="molecule type" value="Genomic_DNA"/>
</dbReference>
<evidence type="ECO:0000256" key="1">
    <source>
        <dbReference type="ARBA" id="ARBA00000553"/>
    </source>
</evidence>
<dbReference type="PANTHER" id="PTHR30616:SF2">
    <property type="entry name" value="PURINE NUCLEOSIDE PHOSPHORYLASE LACC1"/>
    <property type="match status" value="1"/>
</dbReference>
<evidence type="ECO:0000256" key="5">
    <source>
        <dbReference type="ARBA" id="ARBA00022801"/>
    </source>
</evidence>
<dbReference type="KEGG" id="dez:DKM44_00585"/>
<keyword evidence="6" id="KW-0862">Zinc</keyword>
<dbReference type="PANTHER" id="PTHR30616">
    <property type="entry name" value="UNCHARACTERIZED PROTEIN YFIH"/>
    <property type="match status" value="1"/>
</dbReference>
<evidence type="ECO:0000256" key="4">
    <source>
        <dbReference type="ARBA" id="ARBA00022723"/>
    </source>
</evidence>
<proteinExistence type="inferred from homology"/>
<dbReference type="Pfam" id="PF02578">
    <property type="entry name" value="Cu-oxidase_4"/>
    <property type="match status" value="1"/>
</dbReference>
<evidence type="ECO:0000256" key="2">
    <source>
        <dbReference type="ARBA" id="ARBA00007353"/>
    </source>
</evidence>
<evidence type="ECO:0000256" key="8">
    <source>
        <dbReference type="ARBA" id="ARBA00048968"/>
    </source>
</evidence>
<dbReference type="GO" id="GO:0017061">
    <property type="term" value="F:S-methyl-5-thioadenosine phosphorylase activity"/>
    <property type="evidence" value="ECO:0007669"/>
    <property type="project" value="UniProtKB-EC"/>
</dbReference>
<evidence type="ECO:0000256" key="7">
    <source>
        <dbReference type="ARBA" id="ARBA00047989"/>
    </source>
</evidence>
<reference evidence="11 12" key="1">
    <citation type="submission" date="2018-05" db="EMBL/GenBank/DDBJ databases">
        <title>Complete Genome Sequence of Deinococcus sp. strain 17bor-2.</title>
        <authorList>
            <person name="Srinivasan S."/>
        </authorList>
    </citation>
    <scope>NUCLEOTIDE SEQUENCE [LARGE SCALE GENOMIC DNA]</scope>
    <source>
        <strain evidence="11 12">17bor-2</strain>
    </source>
</reference>
<keyword evidence="4" id="KW-0479">Metal-binding</keyword>
<dbReference type="InterPro" id="IPR038371">
    <property type="entry name" value="Cu_polyphenol_OxRdtase_sf"/>
</dbReference>
<keyword evidence="12" id="KW-1185">Reference proteome</keyword>
<evidence type="ECO:0000256" key="3">
    <source>
        <dbReference type="ARBA" id="ARBA00022679"/>
    </source>
</evidence>
<organism evidence="11 12">
    <name type="scientific">Deinococcus irradiatisoli</name>
    <dbReference type="NCBI Taxonomy" id="2202254"/>
    <lineage>
        <taxon>Bacteria</taxon>
        <taxon>Thermotogati</taxon>
        <taxon>Deinococcota</taxon>
        <taxon>Deinococci</taxon>
        <taxon>Deinococcales</taxon>
        <taxon>Deinococcaceae</taxon>
        <taxon>Deinococcus</taxon>
    </lineage>
</organism>
<protein>
    <recommendedName>
        <fullName evidence="10">Purine nucleoside phosphorylase</fullName>
    </recommendedName>
</protein>
<dbReference type="CDD" id="cd16833">
    <property type="entry name" value="YfiH"/>
    <property type="match status" value="1"/>
</dbReference>
<gene>
    <name evidence="11" type="primary">pgeF</name>
    <name evidence="11" type="ORF">DKM44_00585</name>
</gene>
<dbReference type="SUPFAM" id="SSF64438">
    <property type="entry name" value="CNF1/YfiH-like putative cysteine hydrolases"/>
    <property type="match status" value="1"/>
</dbReference>
<dbReference type="OrthoDB" id="4279at2"/>
<evidence type="ECO:0000256" key="9">
    <source>
        <dbReference type="ARBA" id="ARBA00049893"/>
    </source>
</evidence>
<comment type="catalytic activity">
    <reaction evidence="7">
        <text>adenosine + H2O + H(+) = inosine + NH4(+)</text>
        <dbReference type="Rhea" id="RHEA:24408"/>
        <dbReference type="ChEBI" id="CHEBI:15377"/>
        <dbReference type="ChEBI" id="CHEBI:15378"/>
        <dbReference type="ChEBI" id="CHEBI:16335"/>
        <dbReference type="ChEBI" id="CHEBI:17596"/>
        <dbReference type="ChEBI" id="CHEBI:28938"/>
        <dbReference type="EC" id="3.5.4.4"/>
    </reaction>
    <physiologicalReaction direction="left-to-right" evidence="7">
        <dbReference type="Rhea" id="RHEA:24409"/>
    </physiologicalReaction>
</comment>
<name>A0A2Z3J9Y2_9DEIO</name>
<keyword evidence="3" id="KW-0808">Transferase</keyword>
<dbReference type="GO" id="GO:0016787">
    <property type="term" value="F:hydrolase activity"/>
    <property type="evidence" value="ECO:0007669"/>
    <property type="project" value="UniProtKB-KW"/>
</dbReference>
<evidence type="ECO:0000256" key="10">
    <source>
        <dbReference type="RuleBase" id="RU361274"/>
    </source>
</evidence>
<dbReference type="AlphaFoldDB" id="A0A2Z3J9Y2"/>
<dbReference type="GO" id="GO:0005507">
    <property type="term" value="F:copper ion binding"/>
    <property type="evidence" value="ECO:0007669"/>
    <property type="project" value="TreeGrafter"/>
</dbReference>
<comment type="catalytic activity">
    <reaction evidence="9">
        <text>S-methyl-5'-thioadenosine + phosphate = 5-(methylsulfanyl)-alpha-D-ribose 1-phosphate + adenine</text>
        <dbReference type="Rhea" id="RHEA:11852"/>
        <dbReference type="ChEBI" id="CHEBI:16708"/>
        <dbReference type="ChEBI" id="CHEBI:17509"/>
        <dbReference type="ChEBI" id="CHEBI:43474"/>
        <dbReference type="ChEBI" id="CHEBI:58533"/>
        <dbReference type="EC" id="2.4.2.28"/>
    </reaction>
    <physiologicalReaction direction="left-to-right" evidence="9">
        <dbReference type="Rhea" id="RHEA:11853"/>
    </physiologicalReaction>
</comment>
<dbReference type="NCBIfam" id="TIGR00726">
    <property type="entry name" value="peptidoglycan editing factor PgeF"/>
    <property type="match status" value="1"/>
</dbReference>